<comment type="caution">
    <text evidence="3">The sequence shown here is derived from an EMBL/GenBank/DDBJ whole genome shotgun (WGS) entry which is preliminary data.</text>
</comment>
<feature type="transmembrane region" description="Helical" evidence="2">
    <location>
        <begin position="137"/>
        <end position="156"/>
    </location>
</feature>
<protein>
    <recommendedName>
        <fullName evidence="5">Receptor expression-enhancing protein</fullName>
    </recommendedName>
</protein>
<gene>
    <name evidence="3" type="ORF">AWZ03_011331</name>
</gene>
<keyword evidence="2" id="KW-1133">Transmembrane helix</keyword>
<dbReference type="GO" id="GO:0071782">
    <property type="term" value="C:endoplasmic reticulum tubular network"/>
    <property type="evidence" value="ECO:0007669"/>
    <property type="project" value="TreeGrafter"/>
</dbReference>
<dbReference type="STRING" id="7232.A0A484B0G1"/>
<feature type="region of interest" description="Disordered" evidence="1">
    <location>
        <begin position="363"/>
        <end position="440"/>
    </location>
</feature>
<dbReference type="GO" id="GO:0008017">
    <property type="term" value="F:microtubule binding"/>
    <property type="evidence" value="ECO:0007669"/>
    <property type="project" value="TreeGrafter"/>
</dbReference>
<dbReference type="GO" id="GO:0071786">
    <property type="term" value="P:endoplasmic reticulum tubular network organization"/>
    <property type="evidence" value="ECO:0007669"/>
    <property type="project" value="TreeGrafter"/>
</dbReference>
<dbReference type="GO" id="GO:0005881">
    <property type="term" value="C:cytoplasmic microtubule"/>
    <property type="evidence" value="ECO:0007669"/>
    <property type="project" value="TreeGrafter"/>
</dbReference>
<keyword evidence="2" id="KW-0472">Membrane</keyword>
<dbReference type="PANTHER" id="PTHR12300">
    <property type="entry name" value="HVA22-LIKE PROTEINS"/>
    <property type="match status" value="1"/>
</dbReference>
<reference evidence="3 4" key="1">
    <citation type="journal article" date="2019" name="J. Hered.">
        <title>An Improved Genome Assembly for Drosophila navojoa, the Basal Species in the mojavensis Cluster.</title>
        <authorList>
            <person name="Vanderlinde T."/>
            <person name="Dupim E.G."/>
            <person name="Nazario-Yepiz N.O."/>
            <person name="Carvalho A.B."/>
        </authorList>
    </citation>
    <scope>NUCLEOTIDE SEQUENCE [LARGE SCALE GENOMIC DNA]</scope>
    <source>
        <strain evidence="3">Navoj_Jal97</strain>
        <tissue evidence="3">Whole organism</tissue>
    </source>
</reference>
<accession>A0A484B0G1</accession>
<feature type="compositionally biased region" description="Low complexity" evidence="1">
    <location>
        <begin position="387"/>
        <end position="399"/>
    </location>
</feature>
<dbReference type="Proteomes" id="UP000295192">
    <property type="component" value="Unassembled WGS sequence"/>
</dbReference>
<evidence type="ECO:0000313" key="4">
    <source>
        <dbReference type="Proteomes" id="UP000295192"/>
    </source>
</evidence>
<dbReference type="InterPro" id="IPR004345">
    <property type="entry name" value="TB2_DP1_HVA22"/>
</dbReference>
<dbReference type="Pfam" id="PF03134">
    <property type="entry name" value="TB2_DP1_HVA22"/>
    <property type="match status" value="1"/>
</dbReference>
<feature type="compositionally biased region" description="Polar residues" evidence="1">
    <location>
        <begin position="794"/>
        <end position="804"/>
    </location>
</feature>
<feature type="transmembrane region" description="Helical" evidence="2">
    <location>
        <begin position="198"/>
        <end position="221"/>
    </location>
</feature>
<organism evidence="3 4">
    <name type="scientific">Drosophila navojoa</name>
    <name type="common">Fruit fly</name>
    <dbReference type="NCBI Taxonomy" id="7232"/>
    <lineage>
        <taxon>Eukaryota</taxon>
        <taxon>Metazoa</taxon>
        <taxon>Ecdysozoa</taxon>
        <taxon>Arthropoda</taxon>
        <taxon>Hexapoda</taxon>
        <taxon>Insecta</taxon>
        <taxon>Pterygota</taxon>
        <taxon>Neoptera</taxon>
        <taxon>Endopterygota</taxon>
        <taxon>Diptera</taxon>
        <taxon>Brachycera</taxon>
        <taxon>Muscomorpha</taxon>
        <taxon>Ephydroidea</taxon>
        <taxon>Drosophilidae</taxon>
        <taxon>Drosophila</taxon>
    </lineage>
</organism>
<evidence type="ECO:0000256" key="1">
    <source>
        <dbReference type="SAM" id="MobiDB-lite"/>
    </source>
</evidence>
<dbReference type="PANTHER" id="PTHR12300:SF117">
    <property type="entry name" value="LP05237P-RELATED"/>
    <property type="match status" value="1"/>
</dbReference>
<dbReference type="AlphaFoldDB" id="A0A484B0G1"/>
<proteinExistence type="predicted"/>
<dbReference type="GO" id="GO:0005789">
    <property type="term" value="C:endoplasmic reticulum membrane"/>
    <property type="evidence" value="ECO:0007669"/>
    <property type="project" value="TreeGrafter"/>
</dbReference>
<keyword evidence="2" id="KW-0812">Transmembrane</keyword>
<dbReference type="OrthoDB" id="10009287at2759"/>
<sequence>MSRPSYLQEQLLYQQQQLRQRPANINRLRQQALPVHGRSYSLEEHQTAAAAHYVPVYSKFVYPAPPLEHLELQRQLGGLHDSVNSLGSDFTDYDNDDSYIVEQRMAQDSAAPVPGSNVVQNLNALGRFLELLQRWPLPRLSFNTACICSLIIIFIAPRTCAQSLLFPTFRLFFGTLYPAYASYKAVRTKNVKEYVKWMMYWIVFAFFTCIETFTDIFLSWFPFYYEVKVVIVLWLLSPATKGSSTLYRKFVHPMLTRREQEIDEYLNQARERGYSAVLQLGSKGVNYATNVIMQTAIKTIQLASPVAADVHRLQSSQSASDLSRDQDMLDASELLQRSSSLNGIESYAEQRVLITELHEEELSGTEAGAARLRDLPVRKTRSNRTVPANGAGSAAPASSKRTTRGSSKAKTADLPSGDGAVRGRRKLRDATPDVDGGGNLVQTIKRSYSLSDLSEPDVHRTQDELDDVLMTSASSVMMRPQPARLLRQRHQTPVGRSASGTRHSTGMYFTEVDVSAGSAAAGKHAGDFNYNIRSTDDISSGYSSAEPVSAPLVAGLSRTSSMTNASKARVKSKRNELILEEMRSEVYLENERSFELMRAQQSKEVQMQKQFKIVESEEKIAKPTEAKKEMEVEEVGAVVEVDEDRFYEAMDVMEGEELSIATNKDATNKKHMETERLSNNESFKEAPAEKEINVGDYMSESVEIEDYKALVDPFLLVVTESSFDVAVSAGASNTEQPVSPRELLATLEEIKHSFRAQLEPETTPLRPKAQHTKGRAPAPPLPPRRDSRAADSVSLHSTQSLSQLERTKSSGIGHLLKSFKDNMLRKANQQADEEPSVNGGSAKETSI</sequence>
<dbReference type="EMBL" id="LSRL02000256">
    <property type="protein sequence ID" value="TDG42246.1"/>
    <property type="molecule type" value="Genomic_DNA"/>
</dbReference>
<dbReference type="OMA" id="CIPVAMR"/>
<evidence type="ECO:0000256" key="2">
    <source>
        <dbReference type="SAM" id="Phobius"/>
    </source>
</evidence>
<evidence type="ECO:0008006" key="5">
    <source>
        <dbReference type="Google" id="ProtNLM"/>
    </source>
</evidence>
<feature type="transmembrane region" description="Helical" evidence="2">
    <location>
        <begin position="168"/>
        <end position="186"/>
    </location>
</feature>
<name>A0A484B0G1_DRONA</name>
<feature type="region of interest" description="Disordered" evidence="1">
    <location>
        <begin position="754"/>
        <end position="847"/>
    </location>
</feature>
<evidence type="ECO:0000313" key="3">
    <source>
        <dbReference type="EMBL" id="TDG42246.1"/>
    </source>
</evidence>
<keyword evidence="4" id="KW-1185">Reference proteome</keyword>